<dbReference type="Gene3D" id="2.40.70.10">
    <property type="entry name" value="Acid Proteases"/>
    <property type="match status" value="2"/>
</dbReference>
<feature type="signal peptide" evidence="2">
    <location>
        <begin position="1"/>
        <end position="19"/>
    </location>
</feature>
<proteinExistence type="predicted"/>
<protein>
    <recommendedName>
        <fullName evidence="3">Peptidase A1 domain-containing protein</fullName>
    </recommendedName>
</protein>
<keyword evidence="5" id="KW-1185">Reference proteome</keyword>
<gene>
    <name evidence="4" type="ORF">CDD80_6898</name>
</gene>
<dbReference type="InterPro" id="IPR021109">
    <property type="entry name" value="Peptidase_aspartic_dom_sf"/>
</dbReference>
<organism evidence="4 5">
    <name type="scientific">Ophiocordyceps camponoti-rufipedis</name>
    <dbReference type="NCBI Taxonomy" id="2004952"/>
    <lineage>
        <taxon>Eukaryota</taxon>
        <taxon>Fungi</taxon>
        <taxon>Dikarya</taxon>
        <taxon>Ascomycota</taxon>
        <taxon>Pezizomycotina</taxon>
        <taxon>Sordariomycetes</taxon>
        <taxon>Hypocreomycetidae</taxon>
        <taxon>Hypocreales</taxon>
        <taxon>Ophiocordycipitaceae</taxon>
        <taxon>Ophiocordyceps</taxon>
    </lineage>
</organism>
<keyword evidence="1" id="KW-0812">Transmembrane</keyword>
<evidence type="ECO:0000256" key="1">
    <source>
        <dbReference type="SAM" id="Phobius"/>
    </source>
</evidence>
<dbReference type="EMBL" id="NJES01000008">
    <property type="protein sequence ID" value="PHH80808.1"/>
    <property type="molecule type" value="Genomic_DNA"/>
</dbReference>
<dbReference type="STRING" id="2004952.A0A2C5YRU9"/>
<dbReference type="SUPFAM" id="SSF50630">
    <property type="entry name" value="Acid proteases"/>
    <property type="match status" value="1"/>
</dbReference>
<feature type="domain" description="Peptidase A1" evidence="3">
    <location>
        <begin position="39"/>
        <end position="412"/>
    </location>
</feature>
<dbReference type="OrthoDB" id="4074350at2759"/>
<dbReference type="AlphaFoldDB" id="A0A2C5YRU9"/>
<evidence type="ECO:0000256" key="2">
    <source>
        <dbReference type="SAM" id="SignalP"/>
    </source>
</evidence>
<keyword evidence="2" id="KW-0732">Signal</keyword>
<evidence type="ECO:0000313" key="4">
    <source>
        <dbReference type="EMBL" id="PHH80808.1"/>
    </source>
</evidence>
<evidence type="ECO:0000313" key="5">
    <source>
        <dbReference type="Proteomes" id="UP000226431"/>
    </source>
</evidence>
<sequence length="577" mass="62442">MKTLSLTTSLVLLAEAISATEPREVQWHGTPIGPDGPWNAVKVRIGSQQLPVALFPGRSWLTWVSTTEYCTFSRKYDVNNCPGGAYHKKKPTQEVSSIRYHSSPQDLMKGVQIKGDDAIMFQDDFEISPGSGLVIPNVSMSLLESSQVMVYPGESQYPIFAGCLSLGAQEATQNFDLVGDLLGQSLSSNIIPWYLSKNNFTASSSFGLHLGSAVDGFNVSGSLLFGGYDQSRVVGKVLEMDGNSFSSDVRLQDISLGVIQGKSPFGFDAKNGLLAGRNTTLNNGKGIFVQLDPCSPYLTLPEATCEAIACHLPVSYDKPLGLYLWNTSDSMYADIMASASVLSFTLGSSSDSLTINVPLQHLNLKLEPPIKETPTPYLPCSTGGLGSYVLGRAFLQDAFLGGSWEQQRWWLAQAPGPGSRAPSKHVDILPQGRHINSGVSNWASTWDGVWTELARRSRSSLTSSSGNPSGDNVSLTVGDIVGGVVGGGCGLFVLMMTFIIIWKRHGHQQQTSRTTMVQKSRPGQTPAQMARLVEADGRAARYTWSSLGHLRPMMTPRNGTQTAQIHELDHGIPKIHR</sequence>
<evidence type="ECO:0000259" key="3">
    <source>
        <dbReference type="PROSITE" id="PS51767"/>
    </source>
</evidence>
<feature type="chain" id="PRO_5012654520" description="Peptidase A1 domain-containing protein" evidence="2">
    <location>
        <begin position="20"/>
        <end position="577"/>
    </location>
</feature>
<dbReference type="InterPro" id="IPR033121">
    <property type="entry name" value="PEPTIDASE_A1"/>
</dbReference>
<dbReference type="PROSITE" id="PS51767">
    <property type="entry name" value="PEPTIDASE_A1"/>
    <property type="match status" value="1"/>
</dbReference>
<reference evidence="4 5" key="1">
    <citation type="submission" date="2017-06" db="EMBL/GenBank/DDBJ databases">
        <title>Ant-infecting Ophiocordyceps genomes reveal a high diversity of potential behavioral manipulation genes and a possible major role for enterotoxins.</title>
        <authorList>
            <person name="De Bekker C."/>
            <person name="Evans H.C."/>
            <person name="Brachmann A."/>
            <person name="Hughes D.P."/>
        </authorList>
    </citation>
    <scope>NUCLEOTIDE SEQUENCE [LARGE SCALE GENOMIC DNA]</scope>
    <source>
        <strain evidence="4 5">Map16</strain>
    </source>
</reference>
<feature type="transmembrane region" description="Helical" evidence="1">
    <location>
        <begin position="480"/>
        <end position="502"/>
    </location>
</feature>
<comment type="caution">
    <text evidence="4">The sequence shown here is derived from an EMBL/GenBank/DDBJ whole genome shotgun (WGS) entry which is preliminary data.</text>
</comment>
<keyword evidence="1" id="KW-0472">Membrane</keyword>
<keyword evidence="1" id="KW-1133">Transmembrane helix</keyword>
<accession>A0A2C5YRU9</accession>
<name>A0A2C5YRU9_9HYPO</name>
<dbReference type="Proteomes" id="UP000226431">
    <property type="component" value="Unassembled WGS sequence"/>
</dbReference>